<evidence type="ECO:0000313" key="1">
    <source>
        <dbReference type="EMBL" id="CAB4831204.1"/>
    </source>
</evidence>
<protein>
    <submittedName>
        <fullName evidence="3">Unannotated protein</fullName>
    </submittedName>
</protein>
<dbReference type="EMBL" id="CAFBPM010000009">
    <property type="protein sequence ID" value="CAB5023486.1"/>
    <property type="molecule type" value="Genomic_DNA"/>
</dbReference>
<organism evidence="3">
    <name type="scientific">freshwater metagenome</name>
    <dbReference type="NCBI Taxonomy" id="449393"/>
    <lineage>
        <taxon>unclassified sequences</taxon>
        <taxon>metagenomes</taxon>
        <taxon>ecological metagenomes</taxon>
    </lineage>
</organism>
<dbReference type="AlphaFoldDB" id="A0A6J7R2X2"/>
<dbReference type="Gene3D" id="1.10.620.20">
    <property type="entry name" value="Ribonucleotide Reductase, subunit A"/>
    <property type="match status" value="1"/>
</dbReference>
<dbReference type="GO" id="GO:0016491">
    <property type="term" value="F:oxidoreductase activity"/>
    <property type="evidence" value="ECO:0007669"/>
    <property type="project" value="InterPro"/>
</dbReference>
<evidence type="ECO:0000313" key="3">
    <source>
        <dbReference type="EMBL" id="CAB5023486.1"/>
    </source>
</evidence>
<sequence>MALTEENQSMASNSSLIGRDEINDFEEIFSLVGADDSESRHLVDDHCPAEFTWDYEKGARPQLDRLYEKAKRSQWNGATDLAWDTEVDQEGLAYQAFLEGGTGPMAAPDLSGTVLEKWGEKEWVALNMEYQNWMLSQFMHGEQGALLCTAKIVETVPWIDAKYYAATQVMDEARHVEVFSRYLDTKLAGHYQMNGHLGLLLDDIVADSRWDMTYLGMQIMVEGLALAAFGLMHQTTKEPLLKQLLRYVMADEARHVAFGVLSLQEFYLDLTQAEIRERQEFAFEAAIRMRDRMAGQEIWDRMGVPLADAAKAASQDPGRLDFQALLFGKIVPNCKKLGLLDAGDGWLRTKFTEMGVIEFEDFEDTVAEVDLEADGSPADRNLV</sequence>
<proteinExistence type="predicted"/>
<reference evidence="3" key="1">
    <citation type="submission" date="2020-05" db="EMBL/GenBank/DDBJ databases">
        <authorList>
            <person name="Chiriac C."/>
            <person name="Salcher M."/>
            <person name="Ghai R."/>
            <person name="Kavagutti S V."/>
        </authorList>
    </citation>
    <scope>NUCLEOTIDE SEQUENCE</scope>
</reference>
<dbReference type="InterPro" id="IPR012348">
    <property type="entry name" value="RNR-like"/>
</dbReference>
<dbReference type="EMBL" id="CAFBLT010000001">
    <property type="protein sequence ID" value="CAB4860925.1"/>
    <property type="molecule type" value="Genomic_DNA"/>
</dbReference>
<dbReference type="SUPFAM" id="SSF47240">
    <property type="entry name" value="Ferritin-like"/>
    <property type="match status" value="1"/>
</dbReference>
<name>A0A6J7R2X2_9ZZZZ</name>
<dbReference type="InterPro" id="IPR009078">
    <property type="entry name" value="Ferritin-like_SF"/>
</dbReference>
<gene>
    <name evidence="1" type="ORF">UFOPK3164_01197</name>
    <name evidence="2" type="ORF">UFOPK3427_00182</name>
    <name evidence="3" type="ORF">UFOPK4112_01059</name>
</gene>
<dbReference type="EMBL" id="CAFABE010000058">
    <property type="protein sequence ID" value="CAB4831204.1"/>
    <property type="molecule type" value="Genomic_DNA"/>
</dbReference>
<accession>A0A6J7R2X2</accession>
<evidence type="ECO:0000313" key="2">
    <source>
        <dbReference type="EMBL" id="CAB4860925.1"/>
    </source>
</evidence>
<dbReference type="CDD" id="cd00657">
    <property type="entry name" value="Ferritin_like"/>
    <property type="match status" value="1"/>
</dbReference>